<keyword evidence="3" id="KW-1185">Reference proteome</keyword>
<evidence type="ECO:0000256" key="1">
    <source>
        <dbReference type="SAM" id="MobiDB-lite"/>
    </source>
</evidence>
<proteinExistence type="predicted"/>
<name>A0AAE9Y5T6_9ACTN</name>
<dbReference type="AlphaFoldDB" id="A0AAE9Y5T6"/>
<organism evidence="2 3">
    <name type="scientific">Iamia majanohamensis</name>
    <dbReference type="NCBI Taxonomy" id="467976"/>
    <lineage>
        <taxon>Bacteria</taxon>
        <taxon>Bacillati</taxon>
        <taxon>Actinomycetota</taxon>
        <taxon>Acidimicrobiia</taxon>
        <taxon>Acidimicrobiales</taxon>
        <taxon>Iamiaceae</taxon>
        <taxon>Iamia</taxon>
    </lineage>
</organism>
<gene>
    <name evidence="2" type="ORF">PO878_00205</name>
</gene>
<dbReference type="SUPFAM" id="SSF51905">
    <property type="entry name" value="FAD/NAD(P)-binding domain"/>
    <property type="match status" value="1"/>
</dbReference>
<dbReference type="Proteomes" id="UP001216390">
    <property type="component" value="Chromosome"/>
</dbReference>
<dbReference type="InterPro" id="IPR036188">
    <property type="entry name" value="FAD/NAD-bd_sf"/>
</dbReference>
<feature type="region of interest" description="Disordered" evidence="1">
    <location>
        <begin position="1"/>
        <end position="31"/>
    </location>
</feature>
<evidence type="ECO:0000313" key="2">
    <source>
        <dbReference type="EMBL" id="WCO67144.1"/>
    </source>
</evidence>
<evidence type="ECO:0000313" key="3">
    <source>
        <dbReference type="Proteomes" id="UP001216390"/>
    </source>
</evidence>
<dbReference type="EMBL" id="CP116942">
    <property type="protein sequence ID" value="WCO67144.1"/>
    <property type="molecule type" value="Genomic_DNA"/>
</dbReference>
<accession>A0AAE9Y5T6</accession>
<dbReference type="KEGG" id="ima:PO878_00205"/>
<protein>
    <submittedName>
        <fullName evidence="2">Uncharacterized protein</fullName>
    </submittedName>
</protein>
<feature type="compositionally biased region" description="Polar residues" evidence="1">
    <location>
        <begin position="1"/>
        <end position="15"/>
    </location>
</feature>
<reference evidence="2" key="1">
    <citation type="submission" date="2023-01" db="EMBL/GenBank/DDBJ databases">
        <title>The diversity of Class Acidimicrobiia in South China Sea sediment environments and the proposal of Iamia marina sp. nov., a novel species of the genus Iamia.</title>
        <authorList>
            <person name="He Y."/>
            <person name="Tian X."/>
        </authorList>
    </citation>
    <scope>NUCLEOTIDE SEQUENCE</scope>
    <source>
        <strain evidence="2">DSM 19957</strain>
    </source>
</reference>
<sequence length="532" mass="59872">MTDHGSTISINSSTLAEAVPDPSGQGEPGDLNDALIATDIWTDQMLADAGIPVYDVPLVSVGGGIGSFILADFLRIAGMPANQMRILTNLDVPWQTYEYLTRMSQIPRGERLRSDSQSMPDNIWGFPSYAFREAWTDKTIAPVANVLTEPILNDYWTPRAGQVFESMEREAARIGYWGMVSQGQVRMTRRRYGGGYFTILTPPAGTTTTKRVAFRSTYVHLCVGYPGVAFLPDLQQYRSTYDDYVRVVNSYEPHEHVYEELKRRPGLVMIRGNGIVASRVLQRLIDDRDAYGLQTQILHLFRTYRTESFGRSIFERRVARNGWIYQGFNWPKSAWGGANKRKFEKLEGEQRAEFYKRLAGTTTPARKDWKEQLARGRREGWYRTYIGTVDTVVPGDDGTIVTRVQAKDGSILEVPAHFIIDATGLEANIREHRLFADLLDHSGAQLNPLGRLDVERHFEIRGTQSGVGTAYAMGSMTLGAYFAGVDTFLGLQYSSLRIADDLAKRGFVKKIGVGRSTSQWWRWARHKPLPGA</sequence>
<dbReference type="RefSeq" id="WP_272736666.1">
    <property type="nucleotide sequence ID" value="NZ_CP116942.1"/>
</dbReference>
<dbReference type="Gene3D" id="3.50.50.60">
    <property type="entry name" value="FAD/NAD(P)-binding domain"/>
    <property type="match status" value="1"/>
</dbReference>